<protein>
    <submittedName>
        <fullName evidence="3">Uncharacterized protein</fullName>
    </submittedName>
</protein>
<sequence length="148" mass="17102">MAFGLRQKIDVENLIVQLPSLNNSQQFIQLYQKHKYQNSNTAGERRKMSAEYTRSKSREMSIIDENNEQSTTSIYSASLKKKKIDILTRKNNSLLTPIANLLTSSIAKPKHESAVRNFKSRPVPTSNNIDHYDNYYEDDFDTDDEILP</sequence>
<reference evidence="3" key="1">
    <citation type="submission" date="2021-02" db="EMBL/GenBank/DDBJ databases">
        <authorList>
            <person name="Nowell W R."/>
        </authorList>
    </citation>
    <scope>NUCLEOTIDE SEQUENCE</scope>
</reference>
<evidence type="ECO:0000256" key="1">
    <source>
        <dbReference type="SAM" id="MobiDB-lite"/>
    </source>
</evidence>
<evidence type="ECO:0000313" key="3">
    <source>
        <dbReference type="EMBL" id="CAF1176233.1"/>
    </source>
</evidence>
<feature type="region of interest" description="Disordered" evidence="1">
    <location>
        <begin position="113"/>
        <end position="148"/>
    </location>
</feature>
<proteinExistence type="predicted"/>
<accession>A0A814UM12</accession>
<keyword evidence="6" id="KW-1185">Reference proteome</keyword>
<dbReference type="EMBL" id="CAJNOK010005407">
    <property type="protein sequence ID" value="CAF0971285.1"/>
    <property type="molecule type" value="Genomic_DNA"/>
</dbReference>
<evidence type="ECO:0000313" key="2">
    <source>
        <dbReference type="EMBL" id="CAF0971285.1"/>
    </source>
</evidence>
<dbReference type="AlphaFoldDB" id="A0A814UM12"/>
<dbReference type="Proteomes" id="UP000663829">
    <property type="component" value="Unassembled WGS sequence"/>
</dbReference>
<evidence type="ECO:0000313" key="6">
    <source>
        <dbReference type="Proteomes" id="UP000663829"/>
    </source>
</evidence>
<name>A0A814UM12_9BILA</name>
<comment type="caution">
    <text evidence="3">The sequence shown here is derived from an EMBL/GenBank/DDBJ whole genome shotgun (WGS) entry which is preliminary data.</text>
</comment>
<gene>
    <name evidence="3" type="ORF">GPM918_LOCUS22455</name>
    <name evidence="2" type="ORF">OVA965_LOCUS13114</name>
    <name evidence="5" type="ORF">SRO942_LOCUS22453</name>
    <name evidence="4" type="ORF">TMI583_LOCUS13118</name>
</gene>
<feature type="compositionally biased region" description="Acidic residues" evidence="1">
    <location>
        <begin position="135"/>
        <end position="148"/>
    </location>
</feature>
<dbReference type="EMBL" id="CAJOBC010007696">
    <property type="protein sequence ID" value="CAF3940274.1"/>
    <property type="molecule type" value="Genomic_DNA"/>
</dbReference>
<dbReference type="EMBL" id="CAJOBA010005414">
    <property type="protein sequence ID" value="CAF3742684.1"/>
    <property type="molecule type" value="Genomic_DNA"/>
</dbReference>
<organism evidence="3 6">
    <name type="scientific">Didymodactylos carnosus</name>
    <dbReference type="NCBI Taxonomy" id="1234261"/>
    <lineage>
        <taxon>Eukaryota</taxon>
        <taxon>Metazoa</taxon>
        <taxon>Spiralia</taxon>
        <taxon>Gnathifera</taxon>
        <taxon>Rotifera</taxon>
        <taxon>Eurotatoria</taxon>
        <taxon>Bdelloidea</taxon>
        <taxon>Philodinida</taxon>
        <taxon>Philodinidae</taxon>
        <taxon>Didymodactylos</taxon>
    </lineage>
</organism>
<dbReference type="EMBL" id="CAJNOQ010007696">
    <property type="protein sequence ID" value="CAF1176233.1"/>
    <property type="molecule type" value="Genomic_DNA"/>
</dbReference>
<dbReference type="Proteomes" id="UP000681722">
    <property type="component" value="Unassembled WGS sequence"/>
</dbReference>
<evidence type="ECO:0000313" key="5">
    <source>
        <dbReference type="EMBL" id="CAF3940274.1"/>
    </source>
</evidence>
<dbReference type="Proteomes" id="UP000682733">
    <property type="component" value="Unassembled WGS sequence"/>
</dbReference>
<dbReference type="Proteomes" id="UP000677228">
    <property type="component" value="Unassembled WGS sequence"/>
</dbReference>
<evidence type="ECO:0000313" key="4">
    <source>
        <dbReference type="EMBL" id="CAF3742684.1"/>
    </source>
</evidence>